<dbReference type="GO" id="GO:0004674">
    <property type="term" value="F:protein serine/threonine kinase activity"/>
    <property type="evidence" value="ECO:0007669"/>
    <property type="project" value="UniProtKB-KW"/>
</dbReference>
<evidence type="ECO:0000256" key="7">
    <source>
        <dbReference type="ARBA" id="ARBA00022729"/>
    </source>
</evidence>
<dbReference type="Proteomes" id="UP000002051">
    <property type="component" value="Chromosome 8"/>
</dbReference>
<dbReference type="PRINTS" id="PR00019">
    <property type="entry name" value="LEURICHRPT"/>
</dbReference>
<proteinExistence type="predicted"/>
<keyword evidence="3" id="KW-0597">Phosphoprotein</keyword>
<keyword evidence="5" id="KW-0808">Transferase</keyword>
<protein>
    <submittedName>
        <fullName evidence="18">LRR receptor-like kinase</fullName>
    </submittedName>
</protein>
<evidence type="ECO:0000256" key="5">
    <source>
        <dbReference type="ARBA" id="ARBA00022679"/>
    </source>
</evidence>
<dbReference type="InterPro" id="IPR017441">
    <property type="entry name" value="Protein_kinase_ATP_BS"/>
</dbReference>
<dbReference type="PROSITE" id="PS00108">
    <property type="entry name" value="PROTEIN_KINASE_ST"/>
    <property type="match status" value="1"/>
</dbReference>
<dbReference type="EnsemblPlants" id="KEH18241">
    <property type="protein sequence ID" value="KEH18241"/>
    <property type="gene ID" value="MTR_8g015100"/>
</dbReference>
<feature type="transmembrane region" description="Helical" evidence="16">
    <location>
        <begin position="197"/>
        <end position="219"/>
    </location>
</feature>
<dbReference type="PROSITE" id="PS50011">
    <property type="entry name" value="PROTEIN_KINASE_DOM"/>
    <property type="match status" value="1"/>
</dbReference>
<keyword evidence="11 15" id="KW-0067">ATP-binding</keyword>
<dbReference type="InterPro" id="IPR001611">
    <property type="entry name" value="Leu-rich_rpt"/>
</dbReference>
<feature type="domain" description="Protein kinase" evidence="17">
    <location>
        <begin position="263"/>
        <end position="536"/>
    </location>
</feature>
<dbReference type="InterPro" id="IPR032675">
    <property type="entry name" value="LRR_dom_sf"/>
</dbReference>
<dbReference type="InterPro" id="IPR000719">
    <property type="entry name" value="Prot_kinase_dom"/>
</dbReference>
<dbReference type="GO" id="GO:0005524">
    <property type="term" value="F:ATP binding"/>
    <property type="evidence" value="ECO:0007669"/>
    <property type="project" value="UniProtKB-UniRule"/>
</dbReference>
<dbReference type="ExpressionAtlas" id="A0A072TLZ1">
    <property type="expression patterns" value="differential"/>
</dbReference>
<evidence type="ECO:0000313" key="19">
    <source>
        <dbReference type="EnsemblPlants" id="KEH18241"/>
    </source>
</evidence>
<dbReference type="SMART" id="SM00220">
    <property type="entry name" value="S_TKc"/>
    <property type="match status" value="1"/>
</dbReference>
<evidence type="ECO:0000256" key="13">
    <source>
        <dbReference type="ARBA" id="ARBA00023136"/>
    </source>
</evidence>
<organism evidence="18 20">
    <name type="scientific">Medicago truncatula</name>
    <name type="common">Barrel medic</name>
    <name type="synonym">Medicago tribuloides</name>
    <dbReference type="NCBI Taxonomy" id="3880"/>
    <lineage>
        <taxon>Eukaryota</taxon>
        <taxon>Viridiplantae</taxon>
        <taxon>Streptophyta</taxon>
        <taxon>Embryophyta</taxon>
        <taxon>Tracheophyta</taxon>
        <taxon>Spermatophyta</taxon>
        <taxon>Magnoliopsida</taxon>
        <taxon>eudicotyledons</taxon>
        <taxon>Gunneridae</taxon>
        <taxon>Pentapetalae</taxon>
        <taxon>rosids</taxon>
        <taxon>fabids</taxon>
        <taxon>Fabales</taxon>
        <taxon>Fabaceae</taxon>
        <taxon>Papilionoideae</taxon>
        <taxon>50 kb inversion clade</taxon>
        <taxon>NPAAA clade</taxon>
        <taxon>Hologalegina</taxon>
        <taxon>IRL clade</taxon>
        <taxon>Trifolieae</taxon>
        <taxon>Medicago</taxon>
    </lineage>
</organism>
<dbReference type="GO" id="GO:0016020">
    <property type="term" value="C:membrane"/>
    <property type="evidence" value="ECO:0007669"/>
    <property type="project" value="UniProtKB-SubCell"/>
</dbReference>
<keyword evidence="9 15" id="KW-0547">Nucleotide-binding</keyword>
<keyword evidence="2" id="KW-0723">Serine/threonine-protein kinase</keyword>
<dbReference type="SUPFAM" id="SSF56112">
    <property type="entry name" value="Protein kinase-like (PK-like)"/>
    <property type="match status" value="1"/>
</dbReference>
<keyword evidence="7" id="KW-0732">Signal</keyword>
<evidence type="ECO:0000313" key="20">
    <source>
        <dbReference type="Proteomes" id="UP000002051"/>
    </source>
</evidence>
<dbReference type="FunFam" id="3.80.10.10:FF:000129">
    <property type="entry name" value="Leucine-rich repeat receptor-like kinase"/>
    <property type="match status" value="1"/>
</dbReference>
<dbReference type="SUPFAM" id="SSF52058">
    <property type="entry name" value="L domain-like"/>
    <property type="match status" value="1"/>
</dbReference>
<evidence type="ECO:0000256" key="2">
    <source>
        <dbReference type="ARBA" id="ARBA00022527"/>
    </source>
</evidence>
<dbReference type="Gene3D" id="3.30.200.20">
    <property type="entry name" value="Phosphorylase Kinase, domain 1"/>
    <property type="match status" value="1"/>
</dbReference>
<evidence type="ECO:0000259" key="17">
    <source>
        <dbReference type="PROSITE" id="PS50011"/>
    </source>
</evidence>
<sequence length="568" mass="63125">MISTNDPEPLLESQARIDVGPSPCLANATSDSDAPPILNAFEIYKLMTQLDSPTSPQDVGAIMDIKSSYQVYKLNWQGDPCLPTQYRWEGLVCKGDTIPRITSLNLSSSKLTGKINISFSYLTELEFLDLSYNELEGPLPEFLAHLPNLKVLNLTGNKLSSPIPKDLKQKADNKTLELSVAGNPDLCMTGSCKKKNIVVPLVASFSALFLIILIISLGFRIFKRQKALYIHVVPPARFNSKKRGSLKSKHHAFSYNEILNITDNFKTIIGEGGFGKVYIGILQDHTQVAVKMLSTSSKQGYKEFQSEVQLLMIVHHRNLVSLIGYCDEGEIKALIYEYMTNGNLQQYLLVENSNIINWTKRLKIAVDAAHGLDYLHNGCKPPIIHRDLKSSNILLDENLHAKIADFGLSRAFGNDNDSHISTRPAGTFGYVDPQFQRTGNTNKKNDIYSFGIILFELITGKKALIKAPDETIHILQWVIPLIKGGDIQNIIDARLQGEFNINSAWKVVEVAMSCISQIAAERPDINQILVELKECLSLEIVQRNSGSARDIIELTTLSTGPEITPSAR</sequence>
<dbReference type="PANTHER" id="PTHR45631:SF212">
    <property type="entry name" value="PROTEIN KINASE DOMAIN-CONTAINING PROTEIN"/>
    <property type="match status" value="1"/>
</dbReference>
<dbReference type="PANTHER" id="PTHR45631">
    <property type="entry name" value="OS07G0107800 PROTEIN-RELATED"/>
    <property type="match status" value="1"/>
</dbReference>
<dbReference type="InterPro" id="IPR011009">
    <property type="entry name" value="Kinase-like_dom_sf"/>
</dbReference>
<dbReference type="PROSITE" id="PS00107">
    <property type="entry name" value="PROTEIN_KINASE_ATP"/>
    <property type="match status" value="1"/>
</dbReference>
<keyword evidence="6 16" id="KW-0812">Transmembrane</keyword>
<dbReference type="Pfam" id="PF07714">
    <property type="entry name" value="PK_Tyr_Ser-Thr"/>
    <property type="match status" value="1"/>
</dbReference>
<keyword evidence="12 16" id="KW-1133">Transmembrane helix</keyword>
<dbReference type="FunFam" id="1.10.510.10:FF:000146">
    <property type="entry name" value="LRR receptor-like serine/threonine-protein kinase IOS1"/>
    <property type="match status" value="1"/>
</dbReference>
<dbReference type="AlphaFoldDB" id="A0A072TLZ1"/>
<gene>
    <name evidence="19" type="primary">25500361</name>
    <name evidence="18" type="ordered locus">MTR_8g015100</name>
</gene>
<reference evidence="18 20" key="2">
    <citation type="journal article" date="2014" name="BMC Genomics">
        <title>An improved genome release (version Mt4.0) for the model legume Medicago truncatula.</title>
        <authorList>
            <person name="Tang H."/>
            <person name="Krishnakumar V."/>
            <person name="Bidwell S."/>
            <person name="Rosen B."/>
            <person name="Chan A."/>
            <person name="Zhou S."/>
            <person name="Gentzbittel L."/>
            <person name="Childs K.L."/>
            <person name="Yandell M."/>
            <person name="Gundlach H."/>
            <person name="Mayer K.F."/>
            <person name="Schwartz D.C."/>
            <person name="Town C.D."/>
        </authorList>
    </citation>
    <scope>GENOME REANNOTATION</scope>
    <source>
        <strain evidence="18">A17</strain>
        <strain evidence="19 20">cv. Jemalong A17</strain>
    </source>
</reference>
<evidence type="ECO:0000256" key="3">
    <source>
        <dbReference type="ARBA" id="ARBA00022553"/>
    </source>
</evidence>
<dbReference type="InterPro" id="IPR001245">
    <property type="entry name" value="Ser-Thr/Tyr_kinase_cat_dom"/>
</dbReference>
<evidence type="ECO:0000256" key="4">
    <source>
        <dbReference type="ARBA" id="ARBA00022614"/>
    </source>
</evidence>
<keyword evidence="14 18" id="KW-0675">Receptor</keyword>
<evidence type="ECO:0000256" key="11">
    <source>
        <dbReference type="ARBA" id="ARBA00022840"/>
    </source>
</evidence>
<reference evidence="19" key="3">
    <citation type="submission" date="2015-04" db="UniProtKB">
        <authorList>
            <consortium name="EnsemblPlants"/>
        </authorList>
    </citation>
    <scope>IDENTIFICATION</scope>
    <source>
        <strain evidence="19">cv. Jemalong A17</strain>
    </source>
</reference>
<dbReference type="EMBL" id="CM001224">
    <property type="protein sequence ID" value="KEH18241.1"/>
    <property type="molecule type" value="Genomic_DNA"/>
</dbReference>
<keyword evidence="4" id="KW-0433">Leucine-rich repeat</keyword>
<comment type="subcellular location">
    <subcellularLocation>
        <location evidence="1">Membrane</location>
        <topology evidence="1">Single-pass membrane protein</topology>
    </subcellularLocation>
</comment>
<dbReference type="Pfam" id="PF13855">
    <property type="entry name" value="LRR_8"/>
    <property type="match status" value="1"/>
</dbReference>
<keyword evidence="10 18" id="KW-0418">Kinase</keyword>
<evidence type="ECO:0000256" key="15">
    <source>
        <dbReference type="PROSITE-ProRule" id="PRU10141"/>
    </source>
</evidence>
<name>A0A072TLZ1_MEDTR</name>
<evidence type="ECO:0000313" key="18">
    <source>
        <dbReference type="EMBL" id="KEH18241.1"/>
    </source>
</evidence>
<dbReference type="CDD" id="cd14066">
    <property type="entry name" value="STKc_IRAK"/>
    <property type="match status" value="1"/>
</dbReference>
<reference evidence="18 20" key="1">
    <citation type="journal article" date="2011" name="Nature">
        <title>The Medicago genome provides insight into the evolution of rhizobial symbioses.</title>
        <authorList>
            <person name="Young N.D."/>
            <person name="Debelle F."/>
            <person name="Oldroyd G.E."/>
            <person name="Geurts R."/>
            <person name="Cannon S.B."/>
            <person name="Udvardi M.K."/>
            <person name="Benedito V.A."/>
            <person name="Mayer K.F."/>
            <person name="Gouzy J."/>
            <person name="Schoof H."/>
            <person name="Van de Peer Y."/>
            <person name="Proost S."/>
            <person name="Cook D.R."/>
            <person name="Meyers B.C."/>
            <person name="Spannagl M."/>
            <person name="Cheung F."/>
            <person name="De Mita S."/>
            <person name="Krishnakumar V."/>
            <person name="Gundlach H."/>
            <person name="Zhou S."/>
            <person name="Mudge J."/>
            <person name="Bharti A.K."/>
            <person name="Murray J.D."/>
            <person name="Naoumkina M.A."/>
            <person name="Rosen B."/>
            <person name="Silverstein K.A."/>
            <person name="Tang H."/>
            <person name="Rombauts S."/>
            <person name="Zhao P.X."/>
            <person name="Zhou P."/>
            <person name="Barbe V."/>
            <person name="Bardou P."/>
            <person name="Bechner M."/>
            <person name="Bellec A."/>
            <person name="Berger A."/>
            <person name="Berges H."/>
            <person name="Bidwell S."/>
            <person name="Bisseling T."/>
            <person name="Choisne N."/>
            <person name="Couloux A."/>
            <person name="Denny R."/>
            <person name="Deshpande S."/>
            <person name="Dai X."/>
            <person name="Doyle J.J."/>
            <person name="Dudez A.M."/>
            <person name="Farmer A.D."/>
            <person name="Fouteau S."/>
            <person name="Franken C."/>
            <person name="Gibelin C."/>
            <person name="Gish J."/>
            <person name="Goldstein S."/>
            <person name="Gonzalez A.J."/>
            <person name="Green P.J."/>
            <person name="Hallab A."/>
            <person name="Hartog M."/>
            <person name="Hua A."/>
            <person name="Humphray S.J."/>
            <person name="Jeong D.H."/>
            <person name="Jing Y."/>
            <person name="Jocker A."/>
            <person name="Kenton S.M."/>
            <person name="Kim D.J."/>
            <person name="Klee K."/>
            <person name="Lai H."/>
            <person name="Lang C."/>
            <person name="Lin S."/>
            <person name="Macmil S.L."/>
            <person name="Magdelenat G."/>
            <person name="Matthews L."/>
            <person name="McCorrison J."/>
            <person name="Monaghan E.L."/>
            <person name="Mun J.H."/>
            <person name="Najar F.Z."/>
            <person name="Nicholson C."/>
            <person name="Noirot C."/>
            <person name="O'Bleness M."/>
            <person name="Paule C.R."/>
            <person name="Poulain J."/>
            <person name="Prion F."/>
            <person name="Qin B."/>
            <person name="Qu C."/>
            <person name="Retzel E.F."/>
            <person name="Riddle C."/>
            <person name="Sallet E."/>
            <person name="Samain S."/>
            <person name="Samson N."/>
            <person name="Sanders I."/>
            <person name="Saurat O."/>
            <person name="Scarpelli C."/>
            <person name="Schiex T."/>
            <person name="Segurens B."/>
            <person name="Severin A.J."/>
            <person name="Sherrier D.J."/>
            <person name="Shi R."/>
            <person name="Sims S."/>
            <person name="Singer S.R."/>
            <person name="Sinharoy S."/>
            <person name="Sterck L."/>
            <person name="Viollet A."/>
            <person name="Wang B.B."/>
            <person name="Wang K."/>
            <person name="Wang M."/>
            <person name="Wang X."/>
            <person name="Warfsmann J."/>
            <person name="Weissenbach J."/>
            <person name="White D.D."/>
            <person name="White J.D."/>
            <person name="Wiley G.B."/>
            <person name="Wincker P."/>
            <person name="Xing Y."/>
            <person name="Yang L."/>
            <person name="Yao Z."/>
            <person name="Ying F."/>
            <person name="Zhai J."/>
            <person name="Zhou L."/>
            <person name="Zuber A."/>
            <person name="Denarie J."/>
            <person name="Dixon R.A."/>
            <person name="May G.D."/>
            <person name="Schwartz D.C."/>
            <person name="Rogers J."/>
            <person name="Quetier F."/>
            <person name="Town C.D."/>
            <person name="Roe B.A."/>
        </authorList>
    </citation>
    <scope>NUCLEOTIDE SEQUENCE [LARGE SCALE GENOMIC DNA]</scope>
    <source>
        <strain evidence="18">A17</strain>
        <strain evidence="19 20">cv. Jemalong A17</strain>
    </source>
</reference>
<dbReference type="FunFam" id="3.30.200.20:FF:000394">
    <property type="entry name" value="Leucine-rich repeat receptor-like protein kinase"/>
    <property type="match status" value="1"/>
</dbReference>
<dbReference type="OrthoDB" id="2017114at2759"/>
<keyword evidence="20" id="KW-1185">Reference proteome</keyword>
<evidence type="ECO:0000256" key="16">
    <source>
        <dbReference type="SAM" id="Phobius"/>
    </source>
</evidence>
<accession>A0A072TLZ1</accession>
<evidence type="ECO:0000256" key="1">
    <source>
        <dbReference type="ARBA" id="ARBA00004167"/>
    </source>
</evidence>
<evidence type="ECO:0000256" key="12">
    <source>
        <dbReference type="ARBA" id="ARBA00022989"/>
    </source>
</evidence>
<keyword evidence="8" id="KW-0677">Repeat</keyword>
<dbReference type="Gene3D" id="1.10.510.10">
    <property type="entry name" value="Transferase(Phosphotransferase) domain 1"/>
    <property type="match status" value="1"/>
</dbReference>
<keyword evidence="13 16" id="KW-0472">Membrane</keyword>
<dbReference type="InterPro" id="IPR008271">
    <property type="entry name" value="Ser/Thr_kinase_AS"/>
</dbReference>
<dbReference type="Gene3D" id="3.80.10.10">
    <property type="entry name" value="Ribonuclease Inhibitor"/>
    <property type="match status" value="1"/>
</dbReference>
<evidence type="ECO:0000256" key="10">
    <source>
        <dbReference type="ARBA" id="ARBA00022777"/>
    </source>
</evidence>
<evidence type="ECO:0000256" key="8">
    <source>
        <dbReference type="ARBA" id="ARBA00022737"/>
    </source>
</evidence>
<evidence type="ECO:0000256" key="14">
    <source>
        <dbReference type="ARBA" id="ARBA00023170"/>
    </source>
</evidence>
<evidence type="ECO:0000256" key="6">
    <source>
        <dbReference type="ARBA" id="ARBA00022692"/>
    </source>
</evidence>
<dbReference type="PROSITE" id="PS51450">
    <property type="entry name" value="LRR"/>
    <property type="match status" value="1"/>
</dbReference>
<evidence type="ECO:0000256" key="9">
    <source>
        <dbReference type="ARBA" id="ARBA00022741"/>
    </source>
</evidence>
<dbReference type="HOGENOM" id="CLU_000288_41_2_1"/>
<feature type="binding site" evidence="15">
    <location>
        <position position="291"/>
    </location>
    <ligand>
        <name>ATP</name>
        <dbReference type="ChEBI" id="CHEBI:30616"/>
    </ligand>
</feature>